<sequence length="156" mass="17666">MTNLFRRRRRFWRWNRNNGFVVLFIGAVVVSIIAGMSSSFQSSNFYGRGMMNRNMHQLLPRQWRTTTTTTVPPFIFVRNFSIPPTKLLTDISTDTSTSSSDDESIAQGEDKDKRGRRHYNGTNILFFASTASTTSSKIKIGTTTKIARGEQGSNVN</sequence>
<dbReference type="AlphaFoldDB" id="A0A1E7ELL8"/>
<dbReference type="EMBL" id="KV784397">
    <property type="protein sequence ID" value="OEU06811.1"/>
    <property type="molecule type" value="Genomic_DNA"/>
</dbReference>
<dbReference type="Proteomes" id="UP000095751">
    <property type="component" value="Unassembled WGS sequence"/>
</dbReference>
<evidence type="ECO:0000313" key="4">
    <source>
        <dbReference type="Proteomes" id="UP000095751"/>
    </source>
</evidence>
<accession>A0A1E7ELL8</accession>
<keyword evidence="2" id="KW-0472">Membrane</keyword>
<feature type="region of interest" description="Disordered" evidence="1">
    <location>
        <begin position="91"/>
        <end position="117"/>
    </location>
</feature>
<evidence type="ECO:0000313" key="3">
    <source>
        <dbReference type="EMBL" id="OEU06811.1"/>
    </source>
</evidence>
<keyword evidence="2" id="KW-0812">Transmembrane</keyword>
<reference evidence="3 4" key="1">
    <citation type="submission" date="2016-09" db="EMBL/GenBank/DDBJ databases">
        <title>Extensive genetic diversity and differential bi-allelic expression allows diatom success in the polar Southern Ocean.</title>
        <authorList>
            <consortium name="DOE Joint Genome Institute"/>
            <person name="Mock T."/>
            <person name="Otillar R.P."/>
            <person name="Strauss J."/>
            <person name="Dupont C."/>
            <person name="Frickenhaus S."/>
            <person name="Maumus F."/>
            <person name="Mcmullan M."/>
            <person name="Sanges R."/>
            <person name="Schmutz J."/>
            <person name="Toseland A."/>
            <person name="Valas R."/>
            <person name="Veluchamy A."/>
            <person name="Ward B.J."/>
            <person name="Allen A."/>
            <person name="Barry K."/>
            <person name="Falciatore A."/>
            <person name="Ferrante M."/>
            <person name="Fortunato A.E."/>
            <person name="Gloeckner G."/>
            <person name="Gruber A."/>
            <person name="Hipkin R."/>
            <person name="Janech M."/>
            <person name="Kroth P."/>
            <person name="Leese F."/>
            <person name="Lindquist E."/>
            <person name="Lyon B.R."/>
            <person name="Martin J."/>
            <person name="Mayer C."/>
            <person name="Parker M."/>
            <person name="Quesneville H."/>
            <person name="Raymond J."/>
            <person name="Uhlig C."/>
            <person name="Valentin K.U."/>
            <person name="Worden A.Z."/>
            <person name="Armbrust E.V."/>
            <person name="Bowler C."/>
            <person name="Green B."/>
            <person name="Moulton V."/>
            <person name="Van Oosterhout C."/>
            <person name="Grigoriev I."/>
        </authorList>
    </citation>
    <scope>NUCLEOTIDE SEQUENCE [LARGE SCALE GENOMIC DNA]</scope>
    <source>
        <strain evidence="3 4">CCMP1102</strain>
    </source>
</reference>
<evidence type="ECO:0000256" key="1">
    <source>
        <dbReference type="SAM" id="MobiDB-lite"/>
    </source>
</evidence>
<gene>
    <name evidence="3" type="ORF">FRACYDRAFT_253090</name>
</gene>
<dbReference type="KEGG" id="fcy:FRACYDRAFT_253090"/>
<keyword evidence="4" id="KW-1185">Reference proteome</keyword>
<protein>
    <submittedName>
        <fullName evidence="3">Uncharacterized protein</fullName>
    </submittedName>
</protein>
<organism evidence="3 4">
    <name type="scientific">Fragilariopsis cylindrus CCMP1102</name>
    <dbReference type="NCBI Taxonomy" id="635003"/>
    <lineage>
        <taxon>Eukaryota</taxon>
        <taxon>Sar</taxon>
        <taxon>Stramenopiles</taxon>
        <taxon>Ochrophyta</taxon>
        <taxon>Bacillariophyta</taxon>
        <taxon>Bacillariophyceae</taxon>
        <taxon>Bacillariophycidae</taxon>
        <taxon>Bacillariales</taxon>
        <taxon>Bacillariaceae</taxon>
        <taxon>Fragilariopsis</taxon>
    </lineage>
</organism>
<keyword evidence="2" id="KW-1133">Transmembrane helix</keyword>
<name>A0A1E7ELL8_9STRA</name>
<proteinExistence type="predicted"/>
<evidence type="ECO:0000256" key="2">
    <source>
        <dbReference type="SAM" id="Phobius"/>
    </source>
</evidence>
<dbReference type="InParanoid" id="A0A1E7ELL8"/>
<feature type="transmembrane region" description="Helical" evidence="2">
    <location>
        <begin position="20"/>
        <end position="40"/>
    </location>
</feature>